<evidence type="ECO:0000313" key="2">
    <source>
        <dbReference type="EMBL" id="KAH6836791.1"/>
    </source>
</evidence>
<dbReference type="InterPro" id="IPR036047">
    <property type="entry name" value="F-box-like_dom_sf"/>
</dbReference>
<proteinExistence type="predicted"/>
<protein>
    <recommendedName>
        <fullName evidence="4">F-box protein</fullName>
    </recommendedName>
</protein>
<dbReference type="InterPro" id="IPR045283">
    <property type="entry name" value="AT3G44326-like"/>
</dbReference>
<sequence length="331" mass="36830">MCSTTTDHGGATSIAAIHPDIIQSHILNRLDGPTLAATTCASAQFLSLCTQDILWREICNSTWPSTTDPIVRAAISAFPSAHRSFYSDSFPSARCHALGRPRPKAAPETHGLISAVDIFYDDKLIYSRVKTTETVSGWFLSSPFRVDVMEPKEIAAAPLKFDGEDGTCMELAKERLRVSWILIDPHKKRAVNIASLAAVEARRHWLTEDIQLRYATVVDGGDGELVQCAVVVTCGGKEGGELQMREISMQVEDMEGKILTGMDSLGILDAAMEGRREKSDVKMQREVYEMFLRMKIQSRERKQKRERSLDMVCIAVGVAIFLAIWTFLFSR</sequence>
<evidence type="ECO:0008006" key="4">
    <source>
        <dbReference type="Google" id="ProtNLM"/>
    </source>
</evidence>
<dbReference type="PANTHER" id="PTHR33736:SF18">
    <property type="entry name" value="F-BOX DOMAIN-CONTAINING PROTEIN"/>
    <property type="match status" value="1"/>
</dbReference>
<keyword evidence="1" id="KW-0472">Membrane</keyword>
<keyword evidence="1" id="KW-0812">Transmembrane</keyword>
<evidence type="ECO:0000313" key="3">
    <source>
        <dbReference type="Proteomes" id="UP001190926"/>
    </source>
</evidence>
<reference evidence="2 3" key="1">
    <citation type="journal article" date="2021" name="Nat. Commun.">
        <title>Incipient diploidization of the medicinal plant Perilla within 10,000 years.</title>
        <authorList>
            <person name="Zhang Y."/>
            <person name="Shen Q."/>
            <person name="Leng L."/>
            <person name="Zhang D."/>
            <person name="Chen S."/>
            <person name="Shi Y."/>
            <person name="Ning Z."/>
            <person name="Chen S."/>
        </authorList>
    </citation>
    <scope>NUCLEOTIDE SEQUENCE [LARGE SCALE GENOMIC DNA]</scope>
    <source>
        <strain evidence="3">cv. PC099</strain>
    </source>
</reference>
<gene>
    <name evidence="2" type="ORF">C2S53_008238</name>
</gene>
<keyword evidence="1" id="KW-1133">Transmembrane helix</keyword>
<evidence type="ECO:0000256" key="1">
    <source>
        <dbReference type="SAM" id="Phobius"/>
    </source>
</evidence>
<dbReference type="Proteomes" id="UP001190926">
    <property type="component" value="Unassembled WGS sequence"/>
</dbReference>
<name>A0AAD4JMW3_PERFH</name>
<comment type="caution">
    <text evidence="2">The sequence shown here is derived from an EMBL/GenBank/DDBJ whole genome shotgun (WGS) entry which is preliminary data.</text>
</comment>
<organism evidence="2 3">
    <name type="scientific">Perilla frutescens var. hirtella</name>
    <name type="common">Perilla citriodora</name>
    <name type="synonym">Perilla setoyensis</name>
    <dbReference type="NCBI Taxonomy" id="608512"/>
    <lineage>
        <taxon>Eukaryota</taxon>
        <taxon>Viridiplantae</taxon>
        <taxon>Streptophyta</taxon>
        <taxon>Embryophyta</taxon>
        <taxon>Tracheophyta</taxon>
        <taxon>Spermatophyta</taxon>
        <taxon>Magnoliopsida</taxon>
        <taxon>eudicotyledons</taxon>
        <taxon>Gunneridae</taxon>
        <taxon>Pentapetalae</taxon>
        <taxon>asterids</taxon>
        <taxon>lamiids</taxon>
        <taxon>Lamiales</taxon>
        <taxon>Lamiaceae</taxon>
        <taxon>Nepetoideae</taxon>
        <taxon>Elsholtzieae</taxon>
        <taxon>Perilla</taxon>
    </lineage>
</organism>
<dbReference type="PANTHER" id="PTHR33736">
    <property type="entry name" value="F-BOX PROTEIN-RELATED"/>
    <property type="match status" value="1"/>
</dbReference>
<dbReference type="EMBL" id="SDAM02000019">
    <property type="protein sequence ID" value="KAH6836791.1"/>
    <property type="molecule type" value="Genomic_DNA"/>
</dbReference>
<dbReference type="SUPFAM" id="SSF81383">
    <property type="entry name" value="F-box domain"/>
    <property type="match status" value="1"/>
</dbReference>
<dbReference type="Gene3D" id="1.20.1280.50">
    <property type="match status" value="1"/>
</dbReference>
<dbReference type="AlphaFoldDB" id="A0AAD4JMW3"/>
<keyword evidence="3" id="KW-1185">Reference proteome</keyword>
<accession>A0AAD4JMW3</accession>
<feature type="transmembrane region" description="Helical" evidence="1">
    <location>
        <begin position="309"/>
        <end position="328"/>
    </location>
</feature>